<evidence type="ECO:0000256" key="1">
    <source>
        <dbReference type="ARBA" id="ARBA00004141"/>
    </source>
</evidence>
<feature type="compositionally biased region" description="Polar residues" evidence="5">
    <location>
        <begin position="20"/>
        <end position="29"/>
    </location>
</feature>
<feature type="compositionally biased region" description="Acidic residues" evidence="5">
    <location>
        <begin position="393"/>
        <end position="410"/>
    </location>
</feature>
<comment type="caution">
    <text evidence="7">The sequence shown here is derived from an EMBL/GenBank/DDBJ whole genome shotgun (WGS) entry which is preliminary data.</text>
</comment>
<keyword evidence="4 6" id="KW-0472">Membrane</keyword>
<keyword evidence="2 6" id="KW-0812">Transmembrane</keyword>
<organism evidence="7 8">
    <name type="scientific">Linnemannia hyalina</name>
    <dbReference type="NCBI Taxonomy" id="64524"/>
    <lineage>
        <taxon>Eukaryota</taxon>
        <taxon>Fungi</taxon>
        <taxon>Fungi incertae sedis</taxon>
        <taxon>Mucoromycota</taxon>
        <taxon>Mortierellomycotina</taxon>
        <taxon>Mortierellomycetes</taxon>
        <taxon>Mortierellales</taxon>
        <taxon>Mortierellaceae</taxon>
        <taxon>Linnemannia</taxon>
    </lineage>
</organism>
<evidence type="ECO:0000313" key="8">
    <source>
        <dbReference type="Proteomes" id="UP000707451"/>
    </source>
</evidence>
<feature type="region of interest" description="Disordered" evidence="5">
    <location>
        <begin position="1"/>
        <end position="49"/>
    </location>
</feature>
<keyword evidence="8" id="KW-1185">Reference proteome</keyword>
<dbReference type="Pfam" id="PF10176">
    <property type="entry name" value="NEDD4_Bsd2"/>
    <property type="match status" value="1"/>
</dbReference>
<dbReference type="GO" id="GO:0007034">
    <property type="term" value="P:vacuolar transport"/>
    <property type="evidence" value="ECO:0007669"/>
    <property type="project" value="InterPro"/>
</dbReference>
<dbReference type="GO" id="GO:0030001">
    <property type="term" value="P:metal ion transport"/>
    <property type="evidence" value="ECO:0007669"/>
    <property type="project" value="InterPro"/>
</dbReference>
<dbReference type="GO" id="GO:0006511">
    <property type="term" value="P:ubiquitin-dependent protein catabolic process"/>
    <property type="evidence" value="ECO:0007669"/>
    <property type="project" value="TreeGrafter"/>
</dbReference>
<name>A0A9P7Y380_9FUNG</name>
<dbReference type="EMBL" id="JAHRHY010000002">
    <property type="protein sequence ID" value="KAG9072135.1"/>
    <property type="molecule type" value="Genomic_DNA"/>
</dbReference>
<evidence type="ECO:0000256" key="2">
    <source>
        <dbReference type="ARBA" id="ARBA00022692"/>
    </source>
</evidence>
<dbReference type="InterPro" id="IPR019325">
    <property type="entry name" value="NEDD4/Bsd2"/>
</dbReference>
<gene>
    <name evidence="7" type="ORF">KI688_006359</name>
</gene>
<evidence type="ECO:0000256" key="6">
    <source>
        <dbReference type="SAM" id="Phobius"/>
    </source>
</evidence>
<feature type="region of interest" description="Disordered" evidence="5">
    <location>
        <begin position="97"/>
        <end position="186"/>
    </location>
</feature>
<evidence type="ECO:0008006" key="9">
    <source>
        <dbReference type="Google" id="ProtNLM"/>
    </source>
</evidence>
<evidence type="ECO:0000256" key="5">
    <source>
        <dbReference type="SAM" id="MobiDB-lite"/>
    </source>
</evidence>
<reference evidence="7" key="1">
    <citation type="submission" date="2021-06" db="EMBL/GenBank/DDBJ databases">
        <title>Genome Sequence of Mortierella hyaline Strain SCG-10, a Cold-Adapted, Nitrate-Reducing Fungus Isolated from Soil in Minnesota, USA.</title>
        <authorList>
            <person name="Aldossari N."/>
        </authorList>
    </citation>
    <scope>NUCLEOTIDE SEQUENCE</scope>
    <source>
        <strain evidence="7">SCG-10</strain>
    </source>
</reference>
<dbReference type="GO" id="GO:0031398">
    <property type="term" value="P:positive regulation of protein ubiquitination"/>
    <property type="evidence" value="ECO:0007669"/>
    <property type="project" value="TreeGrafter"/>
</dbReference>
<dbReference type="OrthoDB" id="10003116at2759"/>
<dbReference type="PANTHER" id="PTHR13396:SF5">
    <property type="entry name" value="NEDD4 FAMILY INTERACTING PROTEIN"/>
    <property type="match status" value="1"/>
</dbReference>
<proteinExistence type="predicted"/>
<sequence>MSHHYAKAPAYEQDQDYDNSDSGQRQPHQSFPSAAAGFSGGPPPAWTTIATTTTSVSPIDLYPQTTTTTATTYALSEVQGREDDNTHQLQQQQMFTVPMTPPSNSSAPQDTEHDGGAPSSSNPSSSSSATTHQGSSSSAAGPGRLQPTRSSTRPSTAVDGVFSNISAKPEVEVQKDDERRPPTYESALQDVTPPYFEMTVMSPSSQHGGRRDSVFEDEILVGGLPVGNIFQFLWNIAVAGSFQFLGVLLTYLLHNSHASKSGSLAGLGITLLNFGIRMRGGLGTIFNNDTSTNNPNPSTYAYNPSIGGVTQISNPSLPSVDDTGYIGTPPPLGYGYEANADSREMNWFQMDLETHWVSMVLIMAGWMVLVKALAEYAIAKRMESIIKARPENEDLEDGGMEDEEEDEEEMEEFLERLGGGDRDVRGGRFVGYISNEDDI</sequence>
<feature type="compositionally biased region" description="Low complexity" evidence="5">
    <location>
        <begin position="116"/>
        <end position="141"/>
    </location>
</feature>
<evidence type="ECO:0000256" key="4">
    <source>
        <dbReference type="ARBA" id="ARBA00023136"/>
    </source>
</evidence>
<protein>
    <recommendedName>
        <fullName evidence="9">Metal homeostatis protein bsd2</fullName>
    </recommendedName>
</protein>
<dbReference type="GO" id="GO:0005783">
    <property type="term" value="C:endoplasmic reticulum"/>
    <property type="evidence" value="ECO:0007669"/>
    <property type="project" value="TreeGrafter"/>
</dbReference>
<feature type="transmembrane region" description="Helical" evidence="6">
    <location>
        <begin position="232"/>
        <end position="252"/>
    </location>
</feature>
<dbReference type="Proteomes" id="UP000707451">
    <property type="component" value="Unassembled WGS sequence"/>
</dbReference>
<evidence type="ECO:0000313" key="7">
    <source>
        <dbReference type="EMBL" id="KAG9072135.1"/>
    </source>
</evidence>
<feature type="compositionally biased region" description="Basic and acidic residues" evidence="5">
    <location>
        <begin position="169"/>
        <end position="182"/>
    </location>
</feature>
<dbReference type="GO" id="GO:0016020">
    <property type="term" value="C:membrane"/>
    <property type="evidence" value="ECO:0007669"/>
    <property type="project" value="UniProtKB-SubCell"/>
</dbReference>
<dbReference type="PANTHER" id="PTHR13396">
    <property type="entry name" value="NEDD4 FAMILY INTERACTING PROTEIN 1/2"/>
    <property type="match status" value="1"/>
</dbReference>
<dbReference type="GO" id="GO:0048471">
    <property type="term" value="C:perinuclear region of cytoplasm"/>
    <property type="evidence" value="ECO:0007669"/>
    <property type="project" value="TreeGrafter"/>
</dbReference>
<feature type="transmembrane region" description="Helical" evidence="6">
    <location>
        <begin position="356"/>
        <end position="379"/>
    </location>
</feature>
<accession>A0A9P7Y380</accession>
<dbReference type="GO" id="GO:0005794">
    <property type="term" value="C:Golgi apparatus"/>
    <property type="evidence" value="ECO:0007669"/>
    <property type="project" value="TreeGrafter"/>
</dbReference>
<comment type="subcellular location">
    <subcellularLocation>
        <location evidence="1">Membrane</location>
        <topology evidence="1">Multi-pass membrane protein</topology>
    </subcellularLocation>
</comment>
<dbReference type="AlphaFoldDB" id="A0A9P7Y380"/>
<keyword evidence="3 6" id="KW-1133">Transmembrane helix</keyword>
<evidence type="ECO:0000256" key="3">
    <source>
        <dbReference type="ARBA" id="ARBA00022989"/>
    </source>
</evidence>
<feature type="region of interest" description="Disordered" evidence="5">
    <location>
        <begin position="389"/>
        <end position="410"/>
    </location>
</feature>